<sequence>MSKVKISWKAFGDKPEQGKFSSSVEFETEFKIAEADVDQFLNVVYRVTNLYKGNLWDIIEPQLSPVRTHTALSVGDEIEIDGQVYIVADFGFEKIEDVEIVYLPEQYGIKNVYSVTIKEKVGA</sequence>
<protein>
    <submittedName>
        <fullName evidence="1">Uncharacterized protein</fullName>
    </submittedName>
</protein>
<evidence type="ECO:0000313" key="1">
    <source>
        <dbReference type="EMBL" id="CAB4156018.1"/>
    </source>
</evidence>
<proteinExistence type="predicted"/>
<gene>
    <name evidence="1" type="ORF">UFOVP655_31</name>
</gene>
<organism evidence="1">
    <name type="scientific">uncultured Caudovirales phage</name>
    <dbReference type="NCBI Taxonomy" id="2100421"/>
    <lineage>
        <taxon>Viruses</taxon>
        <taxon>Duplodnaviria</taxon>
        <taxon>Heunggongvirae</taxon>
        <taxon>Uroviricota</taxon>
        <taxon>Caudoviricetes</taxon>
        <taxon>Peduoviridae</taxon>
        <taxon>Maltschvirus</taxon>
        <taxon>Maltschvirus maltsch</taxon>
    </lineage>
</organism>
<dbReference type="EMBL" id="LR796637">
    <property type="protein sequence ID" value="CAB4156018.1"/>
    <property type="molecule type" value="Genomic_DNA"/>
</dbReference>
<reference evidence="1" key="1">
    <citation type="submission" date="2020-04" db="EMBL/GenBank/DDBJ databases">
        <authorList>
            <person name="Chiriac C."/>
            <person name="Salcher M."/>
            <person name="Ghai R."/>
            <person name="Kavagutti S V."/>
        </authorList>
    </citation>
    <scope>NUCLEOTIDE SEQUENCE</scope>
</reference>
<name>A0A6J5NGI9_9CAUD</name>
<accession>A0A6J5NGI9</accession>